<gene>
    <name evidence="1" type="ORF">K3G42_018794</name>
</gene>
<proteinExistence type="predicted"/>
<sequence>MATCVLSLGVLQDQLKQCFGRPAAEAKDTDTLVREADSQYGTWSEQRHSGESLVPESPSPESNVASARKQPPSSRLSSFSSQADPASAADLNDSSRDQRSASLDRSSTDVDSADGTEGPAPAGACPDFAFVEQTAVLDSSILKTRVQLSKRRRQHRAPISHVLRRSSGGVTEQQPPTTEETGSDWMFKDSTEKATKPEGPDTEGKPHSPSERLPSSQPQRLPVFPGLDHSALKVQLRRRQEPEGTGEASPGQLSKSPKSVFPAGSPGVRVLPVGTEKEERPEEASPSPQWLKELKSKKRQSQYENQSTRRSPGGERESGVFLSLGLLLPLGGRAGSSLLRPGSLWVPPRCHPRGAKGRQAGTMAEQPSPPGEMVTAEILEEKGWKFKVGDKLPGSGKGTVLFRSLRLTSSREPDQGRAFSPPGGEVRRAEANLPMEGRHHRPTSSRQRP</sequence>
<name>A0ACB8FZE6_9SAUR</name>
<comment type="caution">
    <text evidence="1">The sequence shown here is derived from an EMBL/GenBank/DDBJ whole genome shotgun (WGS) entry which is preliminary data.</text>
</comment>
<evidence type="ECO:0000313" key="2">
    <source>
        <dbReference type="Proteomes" id="UP000827872"/>
    </source>
</evidence>
<reference evidence="1" key="1">
    <citation type="submission" date="2021-08" db="EMBL/GenBank/DDBJ databases">
        <title>The first chromosome-level gecko genome reveals the dynamic sex chromosomes of Neotropical dwarf geckos (Sphaerodactylidae: Sphaerodactylus).</title>
        <authorList>
            <person name="Pinto B.J."/>
            <person name="Keating S.E."/>
            <person name="Gamble T."/>
        </authorList>
    </citation>
    <scope>NUCLEOTIDE SEQUENCE</scope>
    <source>
        <strain evidence="1">TG3544</strain>
    </source>
</reference>
<accession>A0ACB8FZE6</accession>
<keyword evidence="2" id="KW-1185">Reference proteome</keyword>
<evidence type="ECO:0000313" key="1">
    <source>
        <dbReference type="EMBL" id="KAH8012581.1"/>
    </source>
</evidence>
<protein>
    <submittedName>
        <fullName evidence="1">Uncharacterized protein</fullName>
    </submittedName>
</protein>
<dbReference type="EMBL" id="CM037626">
    <property type="protein sequence ID" value="KAH8012581.1"/>
    <property type="molecule type" value="Genomic_DNA"/>
</dbReference>
<organism evidence="1 2">
    <name type="scientific">Sphaerodactylus townsendi</name>
    <dbReference type="NCBI Taxonomy" id="933632"/>
    <lineage>
        <taxon>Eukaryota</taxon>
        <taxon>Metazoa</taxon>
        <taxon>Chordata</taxon>
        <taxon>Craniata</taxon>
        <taxon>Vertebrata</taxon>
        <taxon>Euteleostomi</taxon>
        <taxon>Lepidosauria</taxon>
        <taxon>Squamata</taxon>
        <taxon>Bifurcata</taxon>
        <taxon>Gekkota</taxon>
        <taxon>Sphaerodactylidae</taxon>
        <taxon>Sphaerodactylus</taxon>
    </lineage>
</organism>
<dbReference type="Proteomes" id="UP000827872">
    <property type="component" value="Linkage Group LG13"/>
</dbReference>